<feature type="transmembrane region" description="Helical" evidence="5">
    <location>
        <begin position="53"/>
        <end position="71"/>
    </location>
</feature>
<sequence>MTRADRLAGSYAQMLRRPWSRSLMLLGLVAKLPMAMVSLALVLSVNAVHGRELAGWSAAVLALALAVTGPARGRWVDRSGPRTAMSVLGLAQAAALLGLWASLAEAPTAVVLLCAALTGALTAPGTSVLRSLWSMRAPSSSFGHAAQAWESVTLDVVFILGPAAVAAVAGWTAPRHALLVVAVLGATTSVLLARVAGAHWRIPVRPAAPHPLPLRLLPVVALAGGSVGAITTAEMAAVGVAAEAGREAQAGLLVALLSAGSILGGLVYGRTDPPGSRIAHIHAAAAVWVLGCLLGAWRGGLVWSAVALTVAGLGLAIVITAQYGLAAARAPESRRTEVYSWMATAGQIGAAVGAAGSGYLDGRQSFLLSAALMAVASVLAAVSGMPRPRRVLASRRSPG</sequence>
<keyword evidence="2 5" id="KW-0812">Transmembrane</keyword>
<feature type="transmembrane region" description="Helical" evidence="5">
    <location>
        <begin position="152"/>
        <end position="171"/>
    </location>
</feature>
<feature type="transmembrane region" description="Helical" evidence="5">
    <location>
        <begin position="366"/>
        <end position="386"/>
    </location>
</feature>
<dbReference type="RefSeq" id="WP_062735131.1">
    <property type="nucleotide sequence ID" value="NZ_BJZS01000031.1"/>
</dbReference>
<dbReference type="EMBL" id="BJZS01000031">
    <property type="protein sequence ID" value="GEO95077.1"/>
    <property type="molecule type" value="Genomic_DNA"/>
</dbReference>
<evidence type="ECO:0000256" key="4">
    <source>
        <dbReference type="ARBA" id="ARBA00023136"/>
    </source>
</evidence>
<feature type="transmembrane region" description="Helical" evidence="5">
    <location>
        <begin position="248"/>
        <end position="268"/>
    </location>
</feature>
<keyword evidence="4 5" id="KW-0472">Membrane</keyword>
<dbReference type="Gene3D" id="1.20.1250.20">
    <property type="entry name" value="MFS general substrate transporter like domains"/>
    <property type="match status" value="2"/>
</dbReference>
<dbReference type="PROSITE" id="PS50850">
    <property type="entry name" value="MFS"/>
    <property type="match status" value="1"/>
</dbReference>
<evidence type="ECO:0000256" key="3">
    <source>
        <dbReference type="ARBA" id="ARBA00022989"/>
    </source>
</evidence>
<keyword evidence="3 5" id="KW-1133">Transmembrane helix</keyword>
<comment type="caution">
    <text evidence="7">The sequence shown here is derived from an EMBL/GenBank/DDBJ whole genome shotgun (WGS) entry which is preliminary data.</text>
</comment>
<evidence type="ECO:0000256" key="5">
    <source>
        <dbReference type="SAM" id="Phobius"/>
    </source>
</evidence>
<dbReference type="InterPro" id="IPR036259">
    <property type="entry name" value="MFS_trans_sf"/>
</dbReference>
<keyword evidence="8" id="KW-1185">Reference proteome</keyword>
<evidence type="ECO:0000313" key="8">
    <source>
        <dbReference type="Proteomes" id="UP000321103"/>
    </source>
</evidence>
<feature type="transmembrane region" description="Helical" evidence="5">
    <location>
        <begin position="338"/>
        <end position="360"/>
    </location>
</feature>
<feature type="transmembrane region" description="Helical" evidence="5">
    <location>
        <begin position="83"/>
        <end position="103"/>
    </location>
</feature>
<accession>A0A512IBS0</accession>
<evidence type="ECO:0000313" key="7">
    <source>
        <dbReference type="EMBL" id="GEO95077.1"/>
    </source>
</evidence>
<evidence type="ECO:0000259" key="6">
    <source>
        <dbReference type="PROSITE" id="PS50850"/>
    </source>
</evidence>
<reference evidence="7 8" key="1">
    <citation type="submission" date="2019-07" db="EMBL/GenBank/DDBJ databases">
        <title>Whole genome shotgun sequence of Kocuria turfanensis NBRC 107627.</title>
        <authorList>
            <person name="Hosoyama A."/>
            <person name="Uohara A."/>
            <person name="Ohji S."/>
            <person name="Ichikawa N."/>
        </authorList>
    </citation>
    <scope>NUCLEOTIDE SEQUENCE [LARGE SCALE GENOMIC DNA]</scope>
    <source>
        <strain evidence="7 8">NBRC 107627</strain>
    </source>
</reference>
<dbReference type="STRING" id="388357.GCA_001580365_01380"/>
<dbReference type="GO" id="GO:0022857">
    <property type="term" value="F:transmembrane transporter activity"/>
    <property type="evidence" value="ECO:0007669"/>
    <property type="project" value="InterPro"/>
</dbReference>
<feature type="transmembrane region" description="Helical" evidence="5">
    <location>
        <begin position="177"/>
        <end position="196"/>
    </location>
</feature>
<name>A0A512IBS0_9MICC</name>
<dbReference type="SUPFAM" id="SSF103473">
    <property type="entry name" value="MFS general substrate transporter"/>
    <property type="match status" value="1"/>
</dbReference>
<gene>
    <name evidence="7" type="ORF">KTU01_12000</name>
</gene>
<feature type="transmembrane region" description="Helical" evidence="5">
    <location>
        <begin position="303"/>
        <end position="326"/>
    </location>
</feature>
<dbReference type="InterPro" id="IPR011701">
    <property type="entry name" value="MFS"/>
</dbReference>
<comment type="subcellular location">
    <subcellularLocation>
        <location evidence="1">Cell membrane</location>
        <topology evidence="1">Multi-pass membrane protein</topology>
    </subcellularLocation>
</comment>
<feature type="transmembrane region" description="Helical" evidence="5">
    <location>
        <begin position="280"/>
        <end position="297"/>
    </location>
</feature>
<organism evidence="7 8">
    <name type="scientific">Kocuria turfanensis</name>
    <dbReference type="NCBI Taxonomy" id="388357"/>
    <lineage>
        <taxon>Bacteria</taxon>
        <taxon>Bacillati</taxon>
        <taxon>Actinomycetota</taxon>
        <taxon>Actinomycetes</taxon>
        <taxon>Micrococcales</taxon>
        <taxon>Micrococcaceae</taxon>
        <taxon>Kocuria</taxon>
    </lineage>
</organism>
<feature type="transmembrane region" description="Helical" evidence="5">
    <location>
        <begin position="109"/>
        <end position="132"/>
    </location>
</feature>
<feature type="domain" description="Major facilitator superfamily (MFS) profile" evidence="6">
    <location>
        <begin position="212"/>
        <end position="399"/>
    </location>
</feature>
<dbReference type="AlphaFoldDB" id="A0A512IBS0"/>
<dbReference type="GO" id="GO:0005886">
    <property type="term" value="C:plasma membrane"/>
    <property type="evidence" value="ECO:0007669"/>
    <property type="project" value="UniProtKB-SubCell"/>
</dbReference>
<dbReference type="PANTHER" id="PTHR23542:SF1">
    <property type="entry name" value="MAJOR FACILITATOR SUPERFAMILY (MFS) PROFILE DOMAIN-CONTAINING PROTEIN"/>
    <property type="match status" value="1"/>
</dbReference>
<dbReference type="Proteomes" id="UP000321103">
    <property type="component" value="Unassembled WGS sequence"/>
</dbReference>
<dbReference type="PANTHER" id="PTHR23542">
    <property type="match status" value="1"/>
</dbReference>
<evidence type="ECO:0000256" key="1">
    <source>
        <dbReference type="ARBA" id="ARBA00004651"/>
    </source>
</evidence>
<feature type="transmembrane region" description="Helical" evidence="5">
    <location>
        <begin position="23"/>
        <end position="47"/>
    </location>
</feature>
<dbReference type="Pfam" id="PF07690">
    <property type="entry name" value="MFS_1"/>
    <property type="match status" value="1"/>
</dbReference>
<feature type="transmembrane region" description="Helical" evidence="5">
    <location>
        <begin position="216"/>
        <end position="242"/>
    </location>
</feature>
<protein>
    <submittedName>
        <fullName evidence="7">MFS transporter</fullName>
    </submittedName>
</protein>
<proteinExistence type="predicted"/>
<dbReference type="InterPro" id="IPR020846">
    <property type="entry name" value="MFS_dom"/>
</dbReference>
<evidence type="ECO:0000256" key="2">
    <source>
        <dbReference type="ARBA" id="ARBA00022692"/>
    </source>
</evidence>